<evidence type="ECO:0000256" key="1">
    <source>
        <dbReference type="SAM" id="SignalP"/>
    </source>
</evidence>
<organism evidence="2 3">
    <name type="scientific">Allopontixanthobacter confluentis</name>
    <dbReference type="NCBI Taxonomy" id="1849021"/>
    <lineage>
        <taxon>Bacteria</taxon>
        <taxon>Pseudomonadati</taxon>
        <taxon>Pseudomonadota</taxon>
        <taxon>Alphaproteobacteria</taxon>
        <taxon>Sphingomonadales</taxon>
        <taxon>Erythrobacteraceae</taxon>
        <taxon>Allopontixanthobacter</taxon>
    </lineage>
</organism>
<reference evidence="2 3" key="1">
    <citation type="submission" date="2019-12" db="EMBL/GenBank/DDBJ databases">
        <title>Genomic-based taxomic classification of the family Erythrobacteraceae.</title>
        <authorList>
            <person name="Xu L."/>
        </authorList>
    </citation>
    <scope>NUCLEOTIDE SEQUENCE [LARGE SCALE GENOMIC DNA]</scope>
    <source>
        <strain evidence="2 3">KCTC 52259</strain>
    </source>
</reference>
<name>A0A6L7GLT0_9SPHN</name>
<keyword evidence="3" id="KW-1185">Reference proteome</keyword>
<sequence length="282" mass="30935">MRPIYAATAALAALTITAPAVADHHMENPAMANHSMANHAMAAALADARRAADSARDQYRHPAETLAFFQVKPGMTVVDVVPGGGWYTRVLASYLGKDGKYIGLNPDVAHSNSPRMAESWGGLGKTFPKSLSDWGLSGTNAVGMNSDEVTEAMHGTVDRALIFREMHNLHRIGFLHYELDTLRDLLKDDGMLGIVQHRAKAWAPADYTDGSRGYMRQLDIIGLVEAHGFQLVGTSEINANPMDTADHPRGVWEMPPSWGSKDEKLKNLGESDRMTLLFRKRQ</sequence>
<accession>A0A6L7GLT0</accession>
<dbReference type="SUPFAM" id="SSF53335">
    <property type="entry name" value="S-adenosyl-L-methionine-dependent methyltransferases"/>
    <property type="match status" value="1"/>
</dbReference>
<keyword evidence="1" id="KW-0732">Signal</keyword>
<dbReference type="InterPro" id="IPR029063">
    <property type="entry name" value="SAM-dependent_MTases_sf"/>
</dbReference>
<feature type="chain" id="PRO_5026951301" description="Methyltransferase" evidence="1">
    <location>
        <begin position="23"/>
        <end position="282"/>
    </location>
</feature>
<gene>
    <name evidence="2" type="ORF">GRI44_13720</name>
</gene>
<comment type="caution">
    <text evidence="2">The sequence shown here is derived from an EMBL/GenBank/DDBJ whole genome shotgun (WGS) entry which is preliminary data.</text>
</comment>
<feature type="signal peptide" evidence="1">
    <location>
        <begin position="1"/>
        <end position="22"/>
    </location>
</feature>
<dbReference type="EMBL" id="WTYU01000002">
    <property type="protein sequence ID" value="MXP15808.1"/>
    <property type="molecule type" value="Genomic_DNA"/>
</dbReference>
<dbReference type="OrthoDB" id="9801692at2"/>
<dbReference type="Proteomes" id="UP000473531">
    <property type="component" value="Unassembled WGS sequence"/>
</dbReference>
<evidence type="ECO:0000313" key="3">
    <source>
        <dbReference type="Proteomes" id="UP000473531"/>
    </source>
</evidence>
<dbReference type="RefSeq" id="WP_160602283.1">
    <property type="nucleotide sequence ID" value="NZ_WTYU01000002.1"/>
</dbReference>
<protein>
    <recommendedName>
        <fullName evidence="4">Methyltransferase</fullName>
    </recommendedName>
</protein>
<dbReference type="PIRSF" id="PIRSF031679">
    <property type="entry name" value="Mtase_Alr7345_prd"/>
    <property type="match status" value="1"/>
</dbReference>
<evidence type="ECO:0000313" key="2">
    <source>
        <dbReference type="EMBL" id="MXP15808.1"/>
    </source>
</evidence>
<proteinExistence type="predicted"/>
<evidence type="ECO:0008006" key="4">
    <source>
        <dbReference type="Google" id="ProtNLM"/>
    </source>
</evidence>
<dbReference type="InterPro" id="IPR016980">
    <property type="entry name" value="S-AdoMet-dep_MeTrfase_Alr7345"/>
</dbReference>
<dbReference type="AlphaFoldDB" id="A0A6L7GLT0"/>
<dbReference type="Gene3D" id="3.40.50.150">
    <property type="entry name" value="Vaccinia Virus protein VP39"/>
    <property type="match status" value="1"/>
</dbReference>